<sequence length="81" mass="8848">MVLFWGAEALVSTLGPSIQRVFSLRHCTRTIESHCPTRDACLQPPEEAIDAELEEGPGQRASGRVEIQAPGPGGRRRHRTG</sequence>
<organism evidence="1">
    <name type="scientific">Ectopseudomonas oleovorans</name>
    <name type="common">Pseudomonas oleovorans</name>
    <dbReference type="NCBI Taxonomy" id="301"/>
    <lineage>
        <taxon>Bacteria</taxon>
        <taxon>Pseudomonadati</taxon>
        <taxon>Pseudomonadota</taxon>
        <taxon>Gammaproteobacteria</taxon>
        <taxon>Pseudomonadales</taxon>
        <taxon>Pseudomonadaceae</taxon>
        <taxon>Ectopseudomonas</taxon>
    </lineage>
</organism>
<protein>
    <submittedName>
        <fullName evidence="1">Uncharacterized protein</fullName>
    </submittedName>
</protein>
<proteinExistence type="predicted"/>
<dbReference type="AlphaFoldDB" id="A0A653B4F7"/>
<evidence type="ECO:0000313" key="1">
    <source>
        <dbReference type="EMBL" id="VDN63413.1"/>
    </source>
</evidence>
<name>A0A653B4F7_ECTOL</name>
<gene>
    <name evidence="1" type="ORF">POT9AD_2438</name>
</gene>
<reference evidence="1" key="1">
    <citation type="submission" date="2018-11" db="EMBL/GenBank/DDBJ databases">
        <authorList>
            <consortium name="Genoscope - CEA"/>
            <person name="William W."/>
        </authorList>
    </citation>
    <scope>NUCLEOTIDE SEQUENCE [LARGE SCALE GENOMIC DNA]</scope>
    <source>
        <strain evidence="1">T9AD</strain>
    </source>
</reference>
<dbReference type="EMBL" id="LR130779">
    <property type="protein sequence ID" value="VDN63413.1"/>
    <property type="molecule type" value="Genomic_DNA"/>
</dbReference>
<accession>A0A653B4F7</accession>